<dbReference type="EMBL" id="AP019621">
    <property type="protein sequence ID" value="BBJ51545.1"/>
    <property type="molecule type" value="Genomic_DNA"/>
</dbReference>
<protein>
    <recommendedName>
        <fullName evidence="1">Beta-lactamase-related domain-containing protein</fullName>
    </recommendedName>
</protein>
<accession>A0A499VAM0</accession>
<dbReference type="PANTHER" id="PTHR46825">
    <property type="entry name" value="D-ALANYL-D-ALANINE-CARBOXYPEPTIDASE/ENDOPEPTIDASE AMPH"/>
    <property type="match status" value="1"/>
</dbReference>
<dbReference type="InterPro" id="IPR001466">
    <property type="entry name" value="Beta-lactam-related"/>
</dbReference>
<name>A0A499VAM0_STRAX</name>
<sequence length="448" mass="46561">MVFTAAAAAPGVPTPAPGVDAAAPTVAVSAELLAALLEQAAGGDPGRAGSGVVAEAAALLGAARREAPGVRGEDRDPLAEGLTAAMAERHVPGVALAVIRDGAVAELRGHGTLEAGGSDPVTERTLFQVGSISKHLTAFAVLRLVHEGLIDLDADIDGYLTSWHLADDPAAPGTVTVRTLLGHRAGLARHRSVGFRPGEQLPTLLDLLEGRPPVTTPRVRRELPPGEVFRKSSTHYWVLQQVLEDVTGEPFETLMRRLVLDPLGLADTSFDQEHPRTAGLPVALGHDAHGTPLSGGWRERAHLAAAGLWTTAGDAARFVLAVRDALLGAPGALVPQALARELLAGETGTFYGLGTIVDDTGDDLEFGHGGEPSGYWNMAISRMHGGTGFVALTNADSGKAVVKYLTAELGRRDATFGSGRLAADWRREDPAGALPAVLAPVVTDEERA</sequence>
<gene>
    <name evidence="2" type="ORF">SAVMC3_41740</name>
</gene>
<organism evidence="2">
    <name type="scientific">Streptomyces avermitilis</name>
    <dbReference type="NCBI Taxonomy" id="33903"/>
    <lineage>
        <taxon>Bacteria</taxon>
        <taxon>Bacillati</taxon>
        <taxon>Actinomycetota</taxon>
        <taxon>Actinomycetes</taxon>
        <taxon>Kitasatosporales</taxon>
        <taxon>Streptomycetaceae</taxon>
        <taxon>Streptomyces</taxon>
    </lineage>
</organism>
<evidence type="ECO:0000313" key="2">
    <source>
        <dbReference type="EMBL" id="BBJ51545.1"/>
    </source>
</evidence>
<dbReference type="Gene3D" id="3.40.710.10">
    <property type="entry name" value="DD-peptidase/beta-lactamase superfamily"/>
    <property type="match status" value="1"/>
</dbReference>
<dbReference type="InterPro" id="IPR050491">
    <property type="entry name" value="AmpC-like"/>
</dbReference>
<dbReference type="Pfam" id="PF00144">
    <property type="entry name" value="Beta-lactamase"/>
    <property type="match status" value="1"/>
</dbReference>
<reference evidence="2" key="1">
    <citation type="submission" date="2019-04" db="EMBL/GenBank/DDBJ databases">
        <title>Draft genome sequences of Streptomyces avermitilis MC3.</title>
        <authorList>
            <person name="Komaki H."/>
            <person name="Tamura T."/>
            <person name="Hosoyama A."/>
        </authorList>
    </citation>
    <scope>NUCLEOTIDE SEQUENCE</scope>
    <source>
        <strain evidence="2">MC3</strain>
    </source>
</reference>
<dbReference type="PANTHER" id="PTHR46825:SF12">
    <property type="entry name" value="PENICILLIN-BINDING PROTEIN 4"/>
    <property type="match status" value="1"/>
</dbReference>
<evidence type="ECO:0000259" key="1">
    <source>
        <dbReference type="Pfam" id="PF00144"/>
    </source>
</evidence>
<proteinExistence type="predicted"/>
<dbReference type="AlphaFoldDB" id="A0A499VAM0"/>
<dbReference type="SUPFAM" id="SSF56601">
    <property type="entry name" value="beta-lactamase/transpeptidase-like"/>
    <property type="match status" value="1"/>
</dbReference>
<dbReference type="InterPro" id="IPR012338">
    <property type="entry name" value="Beta-lactam/transpept-like"/>
</dbReference>
<feature type="domain" description="Beta-lactamase-related" evidence="1">
    <location>
        <begin position="83"/>
        <end position="398"/>
    </location>
</feature>